<dbReference type="EMBL" id="KQ965777">
    <property type="protein sequence ID" value="KXS13540.1"/>
    <property type="molecule type" value="Genomic_DNA"/>
</dbReference>
<keyword evidence="6 12" id="KW-0732">Signal</keyword>
<evidence type="ECO:0000313" key="14">
    <source>
        <dbReference type="EMBL" id="KXS13540.1"/>
    </source>
</evidence>
<dbReference type="PANTHER" id="PTHR11705:SF143">
    <property type="entry name" value="SLL0236 PROTEIN"/>
    <property type="match status" value="1"/>
</dbReference>
<feature type="signal peptide" evidence="12">
    <location>
        <begin position="1"/>
        <end position="24"/>
    </location>
</feature>
<feature type="active site" description="Proton donor/acceptor" evidence="10">
    <location>
        <position position="516"/>
    </location>
</feature>
<evidence type="ECO:0000256" key="5">
    <source>
        <dbReference type="ARBA" id="ARBA00022723"/>
    </source>
</evidence>
<dbReference type="PRINTS" id="PR00765">
    <property type="entry name" value="CRBOXYPTASEA"/>
</dbReference>
<feature type="region of interest" description="Disordered" evidence="11">
    <location>
        <begin position="178"/>
        <end position="202"/>
    </location>
</feature>
<keyword evidence="15" id="KW-1185">Reference proteome</keyword>
<evidence type="ECO:0000256" key="11">
    <source>
        <dbReference type="SAM" id="MobiDB-lite"/>
    </source>
</evidence>
<keyword evidence="7" id="KW-0378">Hydrolase</keyword>
<dbReference type="Gene3D" id="3.40.630.10">
    <property type="entry name" value="Zn peptidases"/>
    <property type="match status" value="1"/>
</dbReference>
<dbReference type="PANTHER" id="PTHR11705">
    <property type="entry name" value="PROTEASE FAMILY M14 CARBOXYPEPTIDASE A,B"/>
    <property type="match status" value="1"/>
</dbReference>
<comment type="cofactor">
    <cofactor evidence="1">
        <name>Zn(2+)</name>
        <dbReference type="ChEBI" id="CHEBI:29105"/>
    </cofactor>
</comment>
<dbReference type="STRING" id="1344416.A0A139A9Y1"/>
<evidence type="ECO:0000256" key="2">
    <source>
        <dbReference type="ARBA" id="ARBA00005988"/>
    </source>
</evidence>
<evidence type="ECO:0000256" key="8">
    <source>
        <dbReference type="ARBA" id="ARBA00022833"/>
    </source>
</evidence>
<dbReference type="CDD" id="cd03860">
    <property type="entry name" value="M14_CP_A-B_like"/>
    <property type="match status" value="1"/>
</dbReference>
<dbReference type="FunFam" id="3.40.630.10:FF:000084">
    <property type="entry name" value="Carboxypeptidase B2"/>
    <property type="match status" value="1"/>
</dbReference>
<evidence type="ECO:0000256" key="1">
    <source>
        <dbReference type="ARBA" id="ARBA00001947"/>
    </source>
</evidence>
<protein>
    <recommendedName>
        <fullName evidence="13">Peptidase M14 domain-containing protein</fullName>
    </recommendedName>
</protein>
<reference evidence="14 15" key="1">
    <citation type="journal article" date="2015" name="Genome Biol. Evol.">
        <title>Phylogenomic analyses indicate that early fungi evolved digesting cell walls of algal ancestors of land plants.</title>
        <authorList>
            <person name="Chang Y."/>
            <person name="Wang S."/>
            <person name="Sekimoto S."/>
            <person name="Aerts A.L."/>
            <person name="Choi C."/>
            <person name="Clum A."/>
            <person name="LaButti K.M."/>
            <person name="Lindquist E.A."/>
            <person name="Yee Ngan C."/>
            <person name="Ohm R.A."/>
            <person name="Salamov A.A."/>
            <person name="Grigoriev I.V."/>
            <person name="Spatafora J.W."/>
            <person name="Berbee M.L."/>
        </authorList>
    </citation>
    <scope>NUCLEOTIDE SEQUENCE [LARGE SCALE GENOMIC DNA]</scope>
    <source>
        <strain evidence="14 15">JEL478</strain>
    </source>
</reference>
<sequence>MGAATLGLVVVVGVLGIHADAAHAHAATDQHPLLENIGLPSSHSHAADSALLLPASHLNTHSLARSHVLSCRVPPASRDQDAGALTYILDNLDVDVWAFHHSESPSIDIAVSDDPELHKIIAEFFECDTLVPSIARLVQEEAREMEAVAAVTHAKLVPLRLLTPSAPTGAREHAAAELTGAESKHNHGGRKTAREAASSDPDAASSSYEASFAASHPFLSLLSTVTSPTSSFFDTYHPYDLNVAFLRALSLSRPDLVSAVEVVGQTVEKRELVAVRVTGPTQEGGGGGGKDVVVLTAGIHAREWISSSSLLYIAARLVDEYTTDPSTARILDAVEFVLIPSINPDGYEYSRNSDRMWRKNRRRNDAFSHGVDLNRNFDDHWGDPGASPNPFSETYRGPSAASEPETKAVQDYLLGIARGSKGRAPRKIIAGVDLHSYGQDILRSWGWTHRDSTNEAVLAALGDRAAKAATDVPRITEKEGKGAKYASFKASGLYVTSGSTDDWYTSHLNATGWTVELRDKGNKGFVLPPSLIVPTGIDAYAICKALVEGILEIPGGIPPNH</sequence>
<evidence type="ECO:0000256" key="10">
    <source>
        <dbReference type="PROSITE-ProRule" id="PRU01379"/>
    </source>
</evidence>
<dbReference type="AlphaFoldDB" id="A0A139A9Y1"/>
<dbReference type="GO" id="GO:0005615">
    <property type="term" value="C:extracellular space"/>
    <property type="evidence" value="ECO:0007669"/>
    <property type="project" value="TreeGrafter"/>
</dbReference>
<dbReference type="SUPFAM" id="SSF53187">
    <property type="entry name" value="Zn-dependent exopeptidases"/>
    <property type="match status" value="1"/>
</dbReference>
<evidence type="ECO:0000256" key="4">
    <source>
        <dbReference type="ARBA" id="ARBA00022670"/>
    </source>
</evidence>
<evidence type="ECO:0000256" key="7">
    <source>
        <dbReference type="ARBA" id="ARBA00022801"/>
    </source>
</evidence>
<gene>
    <name evidence="14" type="ORF">M427DRAFT_136528</name>
</gene>
<evidence type="ECO:0000256" key="6">
    <source>
        <dbReference type="ARBA" id="ARBA00022729"/>
    </source>
</evidence>
<dbReference type="GO" id="GO:0008270">
    <property type="term" value="F:zinc ion binding"/>
    <property type="evidence" value="ECO:0007669"/>
    <property type="project" value="InterPro"/>
</dbReference>
<dbReference type="InterPro" id="IPR000834">
    <property type="entry name" value="Peptidase_M14"/>
</dbReference>
<feature type="region of interest" description="Disordered" evidence="11">
    <location>
        <begin position="379"/>
        <end position="404"/>
    </location>
</feature>
<dbReference type="Pfam" id="PF00246">
    <property type="entry name" value="Peptidase_M14"/>
    <property type="match status" value="1"/>
</dbReference>
<feature type="domain" description="Peptidase M14" evidence="13">
    <location>
        <begin position="235"/>
        <end position="550"/>
    </location>
</feature>
<dbReference type="PROSITE" id="PS52035">
    <property type="entry name" value="PEPTIDASE_M14"/>
    <property type="match status" value="1"/>
</dbReference>
<feature type="chain" id="PRO_5007296055" description="Peptidase M14 domain-containing protein" evidence="12">
    <location>
        <begin position="25"/>
        <end position="561"/>
    </location>
</feature>
<evidence type="ECO:0000256" key="12">
    <source>
        <dbReference type="SAM" id="SignalP"/>
    </source>
</evidence>
<comment type="similarity">
    <text evidence="2 10">Belongs to the peptidase M14 family.</text>
</comment>
<keyword evidence="5" id="KW-0479">Metal-binding</keyword>
<dbReference type="SMART" id="SM00631">
    <property type="entry name" value="Zn_pept"/>
    <property type="match status" value="1"/>
</dbReference>
<dbReference type="GO" id="GO:0006508">
    <property type="term" value="P:proteolysis"/>
    <property type="evidence" value="ECO:0007669"/>
    <property type="project" value="UniProtKB-KW"/>
</dbReference>
<keyword evidence="9" id="KW-0482">Metalloprotease</keyword>
<evidence type="ECO:0000256" key="9">
    <source>
        <dbReference type="ARBA" id="ARBA00023049"/>
    </source>
</evidence>
<dbReference type="GO" id="GO:0004181">
    <property type="term" value="F:metallocarboxypeptidase activity"/>
    <property type="evidence" value="ECO:0007669"/>
    <property type="project" value="InterPro"/>
</dbReference>
<keyword evidence="3" id="KW-0121">Carboxypeptidase</keyword>
<evidence type="ECO:0000313" key="15">
    <source>
        <dbReference type="Proteomes" id="UP000070544"/>
    </source>
</evidence>
<proteinExistence type="inferred from homology"/>
<keyword evidence="4" id="KW-0645">Protease</keyword>
<dbReference type="Proteomes" id="UP000070544">
    <property type="component" value="Unassembled WGS sequence"/>
</dbReference>
<evidence type="ECO:0000259" key="13">
    <source>
        <dbReference type="PROSITE" id="PS52035"/>
    </source>
</evidence>
<evidence type="ECO:0000256" key="3">
    <source>
        <dbReference type="ARBA" id="ARBA00022645"/>
    </source>
</evidence>
<accession>A0A139A9Y1</accession>
<organism evidence="14 15">
    <name type="scientific">Gonapodya prolifera (strain JEL478)</name>
    <name type="common">Monoblepharis prolifera</name>
    <dbReference type="NCBI Taxonomy" id="1344416"/>
    <lineage>
        <taxon>Eukaryota</taxon>
        <taxon>Fungi</taxon>
        <taxon>Fungi incertae sedis</taxon>
        <taxon>Chytridiomycota</taxon>
        <taxon>Chytridiomycota incertae sedis</taxon>
        <taxon>Monoblepharidomycetes</taxon>
        <taxon>Monoblepharidales</taxon>
        <taxon>Gonapodyaceae</taxon>
        <taxon>Gonapodya</taxon>
    </lineage>
</organism>
<name>A0A139A9Y1_GONPJ</name>
<keyword evidence="8" id="KW-0862">Zinc</keyword>
<dbReference type="OrthoDB" id="3626597at2759"/>